<dbReference type="GeneID" id="61295378"/>
<evidence type="ECO:0000313" key="2">
    <source>
        <dbReference type="EMBL" id="SGY88345.1"/>
    </source>
</evidence>
<accession>A0A1K9YYM1</accession>
<organism evidence="3 5">
    <name type="scientific">Moritella viscosa</name>
    <dbReference type="NCBI Taxonomy" id="80854"/>
    <lineage>
        <taxon>Bacteria</taxon>
        <taxon>Pseudomonadati</taxon>
        <taxon>Pseudomonadota</taxon>
        <taxon>Gammaproteobacteria</taxon>
        <taxon>Alteromonadales</taxon>
        <taxon>Moritellaceae</taxon>
        <taxon>Moritella</taxon>
    </lineage>
</organism>
<dbReference type="InterPro" id="IPR021372">
    <property type="entry name" value="DUF2989"/>
</dbReference>
<proteinExistence type="predicted"/>
<dbReference type="PROSITE" id="PS51257">
    <property type="entry name" value="PROKAR_LIPOPROTEIN"/>
    <property type="match status" value="1"/>
</dbReference>
<evidence type="ECO:0008006" key="6">
    <source>
        <dbReference type="Google" id="ProtNLM"/>
    </source>
</evidence>
<reference evidence="2 4" key="2">
    <citation type="submission" date="2016-11" db="EMBL/GenBank/DDBJ databases">
        <authorList>
            <person name="Klemetsen T."/>
        </authorList>
    </citation>
    <scope>NUCLEOTIDE SEQUENCE [LARGE SCALE GENOMIC DNA]</scope>
    <source>
        <strain evidence="2">MT 2528</strain>
    </source>
</reference>
<dbReference type="OrthoDB" id="5900133at2"/>
<protein>
    <recommendedName>
        <fullName evidence="6">Lipoprotein</fullName>
    </recommendedName>
</protein>
<evidence type="ECO:0000313" key="4">
    <source>
        <dbReference type="Proteomes" id="UP000182660"/>
    </source>
</evidence>
<dbReference type="Proteomes" id="UP000183794">
    <property type="component" value="Unassembled WGS sequence"/>
</dbReference>
<evidence type="ECO:0000313" key="3">
    <source>
        <dbReference type="EMBL" id="SGY95263.1"/>
    </source>
</evidence>
<name>A0A1K9YYM1_9GAMM</name>
<dbReference type="RefSeq" id="WP_045111393.1">
    <property type="nucleotide sequence ID" value="NZ_CAWQZC010000118.1"/>
</dbReference>
<gene>
    <name evidence="2" type="ORF">MT2528_1494</name>
    <name evidence="3" type="ORF">NVI5450_1692</name>
</gene>
<evidence type="ECO:0000256" key="1">
    <source>
        <dbReference type="SAM" id="SignalP"/>
    </source>
</evidence>
<feature type="signal peptide" evidence="1">
    <location>
        <begin position="1"/>
        <end position="22"/>
    </location>
</feature>
<reference evidence="3 5" key="1">
    <citation type="submission" date="2016-11" db="EMBL/GenBank/DDBJ databases">
        <authorList>
            <person name="Jaros S."/>
            <person name="Januszkiewicz K."/>
            <person name="Wedrychowicz H."/>
        </authorList>
    </citation>
    <scope>NUCLEOTIDE SEQUENCE [LARGE SCALE GENOMIC DNA]</scope>
    <source>
        <strain evidence="3">NVI 5450</strain>
    </source>
</reference>
<dbReference type="AlphaFoldDB" id="A0A1K9YYM1"/>
<dbReference type="Pfam" id="PF11207">
    <property type="entry name" value="DUF2989"/>
    <property type="match status" value="1"/>
</dbReference>
<evidence type="ECO:0000313" key="5">
    <source>
        <dbReference type="Proteomes" id="UP000183794"/>
    </source>
</evidence>
<dbReference type="EMBL" id="FPLD01000051">
    <property type="protein sequence ID" value="SGY95263.1"/>
    <property type="molecule type" value="Genomic_DNA"/>
</dbReference>
<dbReference type="Proteomes" id="UP000182660">
    <property type="component" value="Unassembled WGS sequence"/>
</dbReference>
<dbReference type="EMBL" id="FPLJ01000039">
    <property type="protein sequence ID" value="SGY88345.1"/>
    <property type="molecule type" value="Genomic_DNA"/>
</dbReference>
<feature type="chain" id="PRO_5010195075" description="Lipoprotein" evidence="1">
    <location>
        <begin position="23"/>
        <end position="277"/>
    </location>
</feature>
<keyword evidence="1" id="KW-0732">Signal</keyword>
<sequence length="277" mass="31773">MYRIFSISRLIPVIAITSLLTACGDSGGVVTICENDDALCQDLNSDPWCQRERESLISARFNLKQDETEQTQYSLLTSLSTYQECIKIAALIEPRTHPELKTLRVSAMLSTYDELLALEKQTLSSDNPYILNYHWVTHNNEAAKRRFIAISKKQIFDDPVLYFAIANIYGNNTGKVIINLLKGIHLLGDDPEMTTKLIYGLITAYMHQRNYDLAYLWSHVAIILEVENINLTLFTHNKISQIKKTRLEVLATRIAEQIREQEFTDESYKHILSSVRL</sequence>
<keyword evidence="4" id="KW-1185">Reference proteome</keyword>